<feature type="transmembrane region" description="Helical" evidence="2">
    <location>
        <begin position="97"/>
        <end position="117"/>
    </location>
</feature>
<gene>
    <name evidence="4" type="ORF">NJQ99_12130</name>
</gene>
<dbReference type="AlphaFoldDB" id="A0A9J6PAN9"/>
<evidence type="ECO:0000256" key="2">
    <source>
        <dbReference type="SAM" id="Phobius"/>
    </source>
</evidence>
<name>A0A9J6PAN9_9PROT</name>
<evidence type="ECO:0000313" key="4">
    <source>
        <dbReference type="EMBL" id="MCP1337164.1"/>
    </source>
</evidence>
<feature type="transmembrane region" description="Helical" evidence="2">
    <location>
        <begin position="389"/>
        <end position="411"/>
    </location>
</feature>
<dbReference type="InterPro" id="IPR011853">
    <property type="entry name" value="TRAP_DctM-Dct_fused"/>
</dbReference>
<feature type="transmembrane region" description="Helical" evidence="2">
    <location>
        <begin position="182"/>
        <end position="201"/>
    </location>
</feature>
<feature type="transmembrane region" description="Helical" evidence="2">
    <location>
        <begin position="272"/>
        <end position="290"/>
    </location>
</feature>
<feature type="domain" description="TRAP C4-dicarboxylate transport system permease DctM subunit" evidence="3">
    <location>
        <begin position="112"/>
        <end position="540"/>
    </location>
</feature>
<evidence type="ECO:0000259" key="3">
    <source>
        <dbReference type="Pfam" id="PF06808"/>
    </source>
</evidence>
<feature type="transmembrane region" description="Helical" evidence="2">
    <location>
        <begin position="481"/>
        <end position="507"/>
    </location>
</feature>
<proteinExistence type="predicted"/>
<dbReference type="Proteomes" id="UP001055804">
    <property type="component" value="Unassembled WGS sequence"/>
</dbReference>
<dbReference type="PANTHER" id="PTHR43849:SF2">
    <property type="entry name" value="BLL3936 PROTEIN"/>
    <property type="match status" value="1"/>
</dbReference>
<dbReference type="EMBL" id="JAMZFT010000002">
    <property type="protein sequence ID" value="MCP1337164.1"/>
    <property type="molecule type" value="Genomic_DNA"/>
</dbReference>
<feature type="transmembrane region" description="Helical" evidence="2">
    <location>
        <begin position="605"/>
        <end position="624"/>
    </location>
</feature>
<feature type="transmembrane region" description="Helical" evidence="2">
    <location>
        <begin position="361"/>
        <end position="377"/>
    </location>
</feature>
<keyword evidence="2" id="KW-0812">Transmembrane</keyword>
<dbReference type="PANTHER" id="PTHR43849">
    <property type="entry name" value="BLL3936 PROTEIN"/>
    <property type="match status" value="1"/>
</dbReference>
<feature type="transmembrane region" description="Helical" evidence="2">
    <location>
        <begin position="15"/>
        <end position="33"/>
    </location>
</feature>
<feature type="transmembrane region" description="Helical" evidence="2">
    <location>
        <begin position="581"/>
        <end position="599"/>
    </location>
</feature>
<keyword evidence="1" id="KW-0997">Cell inner membrane</keyword>
<evidence type="ECO:0000313" key="5">
    <source>
        <dbReference type="Proteomes" id="UP001055804"/>
    </source>
</evidence>
<dbReference type="Pfam" id="PF06808">
    <property type="entry name" value="DctM"/>
    <property type="match status" value="1"/>
</dbReference>
<keyword evidence="2" id="KW-0472">Membrane</keyword>
<keyword evidence="1" id="KW-0813">Transport</keyword>
<comment type="caution">
    <text evidence="4">The sequence shown here is derived from an EMBL/GenBank/DDBJ whole genome shotgun (WGS) entry which is preliminary data.</text>
</comment>
<dbReference type="RefSeq" id="WP_269333095.1">
    <property type="nucleotide sequence ID" value="NZ_JAMZFT010000002.1"/>
</dbReference>
<feature type="transmembrane region" description="Helical" evidence="2">
    <location>
        <begin position="335"/>
        <end position="355"/>
    </location>
</feature>
<reference evidence="4" key="1">
    <citation type="submission" date="2022-06" db="EMBL/GenBank/DDBJ databases">
        <title>Isolation and Genomics of Futiania mangrovii gen. nov., sp. nov., a Rare and Metabolically-versatile member in the Class Alphaproteobacteria.</title>
        <authorList>
            <person name="Liu L."/>
            <person name="Huang W.-C."/>
            <person name="Pan J."/>
            <person name="Li J."/>
            <person name="Huang Y."/>
            <person name="Du H."/>
            <person name="Liu Y."/>
            <person name="Li M."/>
        </authorList>
    </citation>
    <scope>NUCLEOTIDE SEQUENCE</scope>
    <source>
        <strain evidence="4">FT118</strain>
    </source>
</reference>
<dbReference type="InterPro" id="IPR010656">
    <property type="entry name" value="DctM"/>
</dbReference>
<organism evidence="4 5">
    <name type="scientific">Futiania mangrovi</name>
    <dbReference type="NCBI Taxonomy" id="2959716"/>
    <lineage>
        <taxon>Bacteria</taxon>
        <taxon>Pseudomonadati</taxon>
        <taxon>Pseudomonadota</taxon>
        <taxon>Alphaproteobacteria</taxon>
        <taxon>Futianiales</taxon>
        <taxon>Futianiaceae</taxon>
        <taxon>Futiania</taxon>
    </lineage>
</organism>
<keyword evidence="1" id="KW-1003">Cell membrane</keyword>
<dbReference type="GO" id="GO:0005886">
    <property type="term" value="C:plasma membrane"/>
    <property type="evidence" value="ECO:0007669"/>
    <property type="project" value="UniProtKB-SubCell"/>
</dbReference>
<accession>A0A9J6PAN9</accession>
<comment type="subcellular location">
    <subcellularLocation>
        <location evidence="1">Cell inner membrane</location>
        <topology evidence="1">Multi-pass membrane protein</topology>
    </subcellularLocation>
</comment>
<dbReference type="GO" id="GO:0022857">
    <property type="term" value="F:transmembrane transporter activity"/>
    <property type="evidence" value="ECO:0007669"/>
    <property type="project" value="UniProtKB-UniRule"/>
</dbReference>
<dbReference type="NCBIfam" id="TIGR02123">
    <property type="entry name" value="TRAP_fused"/>
    <property type="match status" value="1"/>
</dbReference>
<feature type="transmembrane region" description="Helical" evidence="2">
    <location>
        <begin position="519"/>
        <end position="536"/>
    </location>
</feature>
<sequence>MDSVPPATQTHTRRIADLLTVAAGCGMVAYHMVVSQGFFVTTFVHQSVHLAFAIFIVLVSGFGASGTIARIVQTTIAAAGLGAATYVAMNIDHLNMVLGFPEPVDMAAGVILMVAVIEATRRSWGLILPIVAGVFILYFFLGHLLPGPLYHREFSFGYVISYLSVGLTGIYGTFLSISANQIFLFVVFGALFAVLGIDDFLSEVGKIVGRRVRSGPAQTAVVSSSLVGMITGASVANVAVTGAFTIPYMKRSGYSPELAGAIEATASTGGQLMPPVMGAAAFLMAFFIGVPYVDVMLLGILPALLFYLGVLVSVHFASVQEGIFAPTEKPDYRLILNRSPAFVLPLGVIITLLLMRYSPDVAAFWAIVTALAIGQMRRDRPSLAETLRCLARGAVVGSKIAVSLAVVGLIAQTLISTGLGSKIAGLVETFSGGNLIIALLITMVVSIILGCGVPPAAAYSLVAITAAPTLVKMGLSPISAHFFAFYFAIMSAVTPPVALGTLAATALSGGRYMLSAAKGFKLALSGFIIPFFMVFNPVLRLEVVSWDWALGALVTMPIALIALSAAIYGHALRRLSSTERLIAAVAAISAFAYLTLRQVESIPLEYPLLVVCLATFTWLGAGQLKKGDAVRAR</sequence>
<comment type="function">
    <text evidence="1">Part of the tripartite ATP-independent periplasmic (TRAP) transport system.</text>
</comment>
<feature type="transmembrane region" description="Helical" evidence="2">
    <location>
        <begin position="296"/>
        <end position="314"/>
    </location>
</feature>
<feature type="transmembrane region" description="Helical" evidence="2">
    <location>
        <begin position="156"/>
        <end position="175"/>
    </location>
</feature>
<keyword evidence="2" id="KW-1133">Transmembrane helix</keyword>
<feature type="transmembrane region" description="Helical" evidence="2">
    <location>
        <begin position="221"/>
        <end position="246"/>
    </location>
</feature>
<feature type="transmembrane region" description="Helical" evidence="2">
    <location>
        <begin position="431"/>
        <end position="449"/>
    </location>
</feature>
<feature type="transmembrane region" description="Helical" evidence="2">
    <location>
        <begin position="124"/>
        <end position="144"/>
    </location>
</feature>
<evidence type="ECO:0000256" key="1">
    <source>
        <dbReference type="RuleBase" id="RU369079"/>
    </source>
</evidence>
<keyword evidence="5" id="KW-1185">Reference proteome</keyword>
<protein>
    <submittedName>
        <fullName evidence="4">TRAP transporter fused permease subunit</fullName>
    </submittedName>
</protein>
<feature type="transmembrane region" description="Helical" evidence="2">
    <location>
        <begin position="548"/>
        <end position="569"/>
    </location>
</feature>